<protein>
    <recommendedName>
        <fullName evidence="1">Aminoglycoside phosphotransferase domain-containing protein</fullName>
    </recommendedName>
</protein>
<gene>
    <name evidence="2" type="ORF">N7517_008206</name>
</gene>
<sequence>MHYHSMIERWEFDGNPEFLYMNVIFQDGDDYFSAQVPELVAHPEDLPPVIDQSGLQKIPLEHIWPLLEDNLTECLDFEKPDVYIKRPRLTGYDGSASLSLYLLQEARICQILMRNPHENVAGYLGCMVKAGRITGLCFRKYAETLEDRLRDGRSVNQEVCLQHIKAGIDHLHALGLVHNDIHLDNVMFRCRDHDMPVIIDFDSCAVKGNPLPDKRGELPEGICTAEFENDDFALKKLRKELDLRGMNEGLFKK</sequence>
<dbReference type="GeneID" id="81465119"/>
<dbReference type="InterPro" id="IPR011009">
    <property type="entry name" value="Kinase-like_dom_sf"/>
</dbReference>
<dbReference type="Gene3D" id="1.10.510.10">
    <property type="entry name" value="Transferase(Phosphotransferase) domain 1"/>
    <property type="match status" value="1"/>
</dbReference>
<dbReference type="EMBL" id="JAPZBT010000003">
    <property type="protein sequence ID" value="KAJ5365320.1"/>
    <property type="molecule type" value="Genomic_DNA"/>
</dbReference>
<reference evidence="2" key="2">
    <citation type="journal article" date="2023" name="IMA Fungus">
        <title>Comparative genomic study of the Penicillium genus elucidates a diverse pangenome and 15 lateral gene transfer events.</title>
        <authorList>
            <person name="Petersen C."/>
            <person name="Sorensen T."/>
            <person name="Nielsen M.R."/>
            <person name="Sondergaard T.E."/>
            <person name="Sorensen J.L."/>
            <person name="Fitzpatrick D.A."/>
            <person name="Frisvad J.C."/>
            <person name="Nielsen K.L."/>
        </authorList>
    </citation>
    <scope>NUCLEOTIDE SEQUENCE</scope>
    <source>
        <strain evidence="2">IBT 3081</strain>
    </source>
</reference>
<keyword evidence="3" id="KW-1185">Reference proteome</keyword>
<name>A0A9W9V3N1_9EURO</name>
<dbReference type="SUPFAM" id="SSF56112">
    <property type="entry name" value="Protein kinase-like (PK-like)"/>
    <property type="match status" value="1"/>
</dbReference>
<dbReference type="AlphaFoldDB" id="A0A9W9V3N1"/>
<dbReference type="Pfam" id="PF01636">
    <property type="entry name" value="APH"/>
    <property type="match status" value="1"/>
</dbReference>
<proteinExistence type="predicted"/>
<feature type="domain" description="Aminoglycoside phosphotransferase" evidence="1">
    <location>
        <begin position="156"/>
        <end position="205"/>
    </location>
</feature>
<evidence type="ECO:0000259" key="1">
    <source>
        <dbReference type="Pfam" id="PF01636"/>
    </source>
</evidence>
<organism evidence="2 3">
    <name type="scientific">Penicillium concentricum</name>
    <dbReference type="NCBI Taxonomy" id="293559"/>
    <lineage>
        <taxon>Eukaryota</taxon>
        <taxon>Fungi</taxon>
        <taxon>Dikarya</taxon>
        <taxon>Ascomycota</taxon>
        <taxon>Pezizomycotina</taxon>
        <taxon>Eurotiomycetes</taxon>
        <taxon>Eurotiomycetidae</taxon>
        <taxon>Eurotiales</taxon>
        <taxon>Aspergillaceae</taxon>
        <taxon>Penicillium</taxon>
    </lineage>
</organism>
<evidence type="ECO:0000313" key="3">
    <source>
        <dbReference type="Proteomes" id="UP001147752"/>
    </source>
</evidence>
<evidence type="ECO:0000313" key="2">
    <source>
        <dbReference type="EMBL" id="KAJ5365320.1"/>
    </source>
</evidence>
<comment type="caution">
    <text evidence="2">The sequence shown here is derived from an EMBL/GenBank/DDBJ whole genome shotgun (WGS) entry which is preliminary data.</text>
</comment>
<accession>A0A9W9V3N1</accession>
<dbReference type="InterPro" id="IPR002575">
    <property type="entry name" value="Aminoglycoside_PTrfase"/>
</dbReference>
<reference evidence="2" key="1">
    <citation type="submission" date="2022-12" db="EMBL/GenBank/DDBJ databases">
        <authorList>
            <person name="Petersen C."/>
        </authorList>
    </citation>
    <scope>NUCLEOTIDE SEQUENCE</scope>
    <source>
        <strain evidence="2">IBT 3081</strain>
    </source>
</reference>
<dbReference type="RefSeq" id="XP_056576787.1">
    <property type="nucleotide sequence ID" value="XM_056725936.1"/>
</dbReference>
<dbReference type="Proteomes" id="UP001147752">
    <property type="component" value="Unassembled WGS sequence"/>
</dbReference>
<dbReference type="OrthoDB" id="4062651at2759"/>